<sequence length="170" mass="20048">MSVDNIAKTKDFITFVDRARNFCTFLETHQNDNYKSFISDIQKQLIELYTFARTLPDFDLPDRDIAEIDISDDDIRDLLSFTRKRLRGPFYWIVFDPTDHSDTASVCGDLVDDLGDMYKDIKTFLTGFDDADDDVKQNALWHLKWSFDNHWNDHCMNAIYAIHYFLKHAD</sequence>
<name>A0A4U3KQW0_9BACT</name>
<reference evidence="1 2" key="1">
    <citation type="submission" date="2019-05" db="EMBL/GenBank/DDBJ databases">
        <title>Panacibacter sp. strain 17mud1-8 Genome sequencing and assembly.</title>
        <authorList>
            <person name="Chhetri G."/>
        </authorList>
    </citation>
    <scope>NUCLEOTIDE SEQUENCE [LARGE SCALE GENOMIC DNA]</scope>
    <source>
        <strain evidence="1 2">17mud1-8</strain>
    </source>
</reference>
<gene>
    <name evidence="1" type="ORF">FC093_23465</name>
</gene>
<protein>
    <submittedName>
        <fullName evidence="1">DUF5063 domain-containing protein</fullName>
    </submittedName>
</protein>
<evidence type="ECO:0000313" key="1">
    <source>
        <dbReference type="EMBL" id="TKK64009.1"/>
    </source>
</evidence>
<dbReference type="AlphaFoldDB" id="A0A4U3KQW0"/>
<dbReference type="Proteomes" id="UP000305848">
    <property type="component" value="Unassembled WGS sequence"/>
</dbReference>
<dbReference type="Gene3D" id="1.20.120.1550">
    <property type="entry name" value="Protein of unknown function DUF5063"/>
    <property type="match status" value="1"/>
</dbReference>
<dbReference type="InterPro" id="IPR032025">
    <property type="entry name" value="DUF5063"/>
</dbReference>
<dbReference type="InterPro" id="IPR038312">
    <property type="entry name" value="DUF5063_sf"/>
</dbReference>
<keyword evidence="2" id="KW-1185">Reference proteome</keyword>
<dbReference type="OrthoDB" id="2882299at2"/>
<organism evidence="1 2">
    <name type="scientific">Ilyomonas limi</name>
    <dbReference type="NCBI Taxonomy" id="2575867"/>
    <lineage>
        <taxon>Bacteria</taxon>
        <taxon>Pseudomonadati</taxon>
        <taxon>Bacteroidota</taxon>
        <taxon>Chitinophagia</taxon>
        <taxon>Chitinophagales</taxon>
        <taxon>Chitinophagaceae</taxon>
        <taxon>Ilyomonas</taxon>
    </lineage>
</organism>
<dbReference type="RefSeq" id="WP_137264263.1">
    <property type="nucleotide sequence ID" value="NZ_SZQL01000054.1"/>
</dbReference>
<proteinExistence type="predicted"/>
<evidence type="ECO:0000313" key="2">
    <source>
        <dbReference type="Proteomes" id="UP000305848"/>
    </source>
</evidence>
<dbReference type="EMBL" id="SZQL01000054">
    <property type="protein sequence ID" value="TKK64009.1"/>
    <property type="molecule type" value="Genomic_DNA"/>
</dbReference>
<dbReference type="Pfam" id="PF16702">
    <property type="entry name" value="DUF5063"/>
    <property type="match status" value="1"/>
</dbReference>
<comment type="caution">
    <text evidence="1">The sequence shown here is derived from an EMBL/GenBank/DDBJ whole genome shotgun (WGS) entry which is preliminary data.</text>
</comment>
<accession>A0A4U3KQW0</accession>